<feature type="region of interest" description="Disordered" evidence="1">
    <location>
        <begin position="1"/>
        <end position="63"/>
    </location>
</feature>
<keyword evidence="3" id="KW-1185">Reference proteome</keyword>
<organism evidence="2 3">
    <name type="scientific">Polarella glacialis</name>
    <name type="common">Dinoflagellate</name>
    <dbReference type="NCBI Taxonomy" id="89957"/>
    <lineage>
        <taxon>Eukaryota</taxon>
        <taxon>Sar</taxon>
        <taxon>Alveolata</taxon>
        <taxon>Dinophyceae</taxon>
        <taxon>Suessiales</taxon>
        <taxon>Suessiaceae</taxon>
        <taxon>Polarella</taxon>
    </lineage>
</organism>
<comment type="caution">
    <text evidence="2">The sequence shown here is derived from an EMBL/GenBank/DDBJ whole genome shotgun (WGS) entry which is preliminary data.</text>
</comment>
<feature type="region of interest" description="Disordered" evidence="1">
    <location>
        <begin position="100"/>
        <end position="128"/>
    </location>
</feature>
<proteinExistence type="predicted"/>
<dbReference type="AlphaFoldDB" id="A0A813EYT9"/>
<gene>
    <name evidence="2" type="ORF">PGLA1383_LOCUS24414</name>
</gene>
<reference evidence="2" key="1">
    <citation type="submission" date="2021-02" db="EMBL/GenBank/DDBJ databases">
        <authorList>
            <person name="Dougan E. K."/>
            <person name="Rhodes N."/>
            <person name="Thang M."/>
            <person name="Chan C."/>
        </authorList>
    </citation>
    <scope>NUCLEOTIDE SEQUENCE</scope>
</reference>
<evidence type="ECO:0000313" key="2">
    <source>
        <dbReference type="EMBL" id="CAE8606420.1"/>
    </source>
</evidence>
<feature type="compositionally biased region" description="Low complexity" evidence="1">
    <location>
        <begin position="113"/>
        <end position="125"/>
    </location>
</feature>
<protein>
    <submittedName>
        <fullName evidence="2">Uncharacterized protein</fullName>
    </submittedName>
</protein>
<accession>A0A813EYT9</accession>
<evidence type="ECO:0000313" key="3">
    <source>
        <dbReference type="Proteomes" id="UP000654075"/>
    </source>
</evidence>
<evidence type="ECO:0000256" key="1">
    <source>
        <dbReference type="SAM" id="MobiDB-lite"/>
    </source>
</evidence>
<dbReference type="Proteomes" id="UP000654075">
    <property type="component" value="Unassembled WGS sequence"/>
</dbReference>
<sequence length="228" mass="23992">MESQPKIWASPAYKHGPPAEALPVPSRLAPDMKAKNRLSELAPLPKADQMLAEKAKTPLSELAPLPKADQMLAEKASHHEPVQPLLGALAGKVKILSRPPDTKLAEKPPPTEAQGQQEAGQQKLAGGAGSKPLLAEAANITEKLLSASTTAIPGASVIPEYTQESRSTAVLRPLKVLQRTRDADGAAGATSIPLPSAPLGGRLKECSRSVDVVIEGLLSDWQTQELVV</sequence>
<name>A0A813EYT9_POLGL</name>
<dbReference type="EMBL" id="CAJNNV010019205">
    <property type="protein sequence ID" value="CAE8606420.1"/>
    <property type="molecule type" value="Genomic_DNA"/>
</dbReference>